<comment type="caution">
    <text evidence="7">The sequence shown here is derived from an EMBL/GenBank/DDBJ whole genome shotgun (WGS) entry which is preliminary data.</text>
</comment>
<dbReference type="SMART" id="SM00422">
    <property type="entry name" value="HTH_MERR"/>
    <property type="match status" value="1"/>
</dbReference>
<dbReference type="PROSITE" id="PS00552">
    <property type="entry name" value="HTH_MERR_1"/>
    <property type="match status" value="1"/>
</dbReference>
<dbReference type="GO" id="GO:0003700">
    <property type="term" value="F:DNA-binding transcription factor activity"/>
    <property type="evidence" value="ECO:0007669"/>
    <property type="project" value="InterPro"/>
</dbReference>
<dbReference type="GO" id="GO:0003677">
    <property type="term" value="F:DNA binding"/>
    <property type="evidence" value="ECO:0007669"/>
    <property type="project" value="UniProtKB-KW"/>
</dbReference>
<dbReference type="InterPro" id="IPR047057">
    <property type="entry name" value="MerR_fam"/>
</dbReference>
<dbReference type="Pfam" id="PF13411">
    <property type="entry name" value="MerR_1"/>
    <property type="match status" value="1"/>
</dbReference>
<evidence type="ECO:0000313" key="8">
    <source>
        <dbReference type="Proteomes" id="UP000530564"/>
    </source>
</evidence>
<dbReference type="PANTHER" id="PTHR30204">
    <property type="entry name" value="REDOX-CYCLING DRUG-SENSING TRANSCRIPTIONAL ACTIVATOR SOXR"/>
    <property type="match status" value="1"/>
</dbReference>
<dbReference type="EMBL" id="JACIDK010000004">
    <property type="protein sequence ID" value="MBB3892121.1"/>
    <property type="molecule type" value="Genomic_DNA"/>
</dbReference>
<dbReference type="Proteomes" id="UP000530564">
    <property type="component" value="Unassembled WGS sequence"/>
</dbReference>
<dbReference type="Gene3D" id="1.10.1660.10">
    <property type="match status" value="1"/>
</dbReference>
<feature type="coiled-coil region" evidence="5">
    <location>
        <begin position="93"/>
        <end position="120"/>
    </location>
</feature>
<keyword evidence="8" id="KW-1185">Reference proteome</keyword>
<dbReference type="PROSITE" id="PS50937">
    <property type="entry name" value="HTH_MERR_2"/>
    <property type="match status" value="1"/>
</dbReference>
<evidence type="ECO:0000256" key="3">
    <source>
        <dbReference type="ARBA" id="ARBA00023125"/>
    </source>
</evidence>
<organism evidence="7 8">
    <name type="scientific">Phenylobacterium haematophilum</name>
    <dbReference type="NCBI Taxonomy" id="98513"/>
    <lineage>
        <taxon>Bacteria</taxon>
        <taxon>Pseudomonadati</taxon>
        <taxon>Pseudomonadota</taxon>
        <taxon>Alphaproteobacteria</taxon>
        <taxon>Caulobacterales</taxon>
        <taxon>Caulobacteraceae</taxon>
        <taxon>Phenylobacterium</taxon>
    </lineage>
</organism>
<evidence type="ECO:0000256" key="1">
    <source>
        <dbReference type="ARBA" id="ARBA00022491"/>
    </source>
</evidence>
<dbReference type="SUPFAM" id="SSF46955">
    <property type="entry name" value="Putative DNA-binding domain"/>
    <property type="match status" value="1"/>
</dbReference>
<dbReference type="RefSeq" id="WP_183773882.1">
    <property type="nucleotide sequence ID" value="NZ_JACIDK010000004.1"/>
</dbReference>
<dbReference type="PANTHER" id="PTHR30204:SF69">
    <property type="entry name" value="MERR-FAMILY TRANSCRIPTIONAL REGULATOR"/>
    <property type="match status" value="1"/>
</dbReference>
<evidence type="ECO:0000256" key="2">
    <source>
        <dbReference type="ARBA" id="ARBA00023015"/>
    </source>
</evidence>
<keyword evidence="5" id="KW-0175">Coiled coil</keyword>
<dbReference type="InterPro" id="IPR000551">
    <property type="entry name" value="MerR-type_HTH_dom"/>
</dbReference>
<protein>
    <submittedName>
        <fullName evidence="7">DNA-binding transcriptional MerR regulator</fullName>
    </submittedName>
</protein>
<keyword evidence="1" id="KW-0678">Repressor</keyword>
<keyword evidence="2" id="KW-0805">Transcription regulation</keyword>
<dbReference type="InterPro" id="IPR009061">
    <property type="entry name" value="DNA-bd_dom_put_sf"/>
</dbReference>
<proteinExistence type="predicted"/>
<dbReference type="AlphaFoldDB" id="A0A840A3R2"/>
<feature type="domain" description="HTH merR-type" evidence="6">
    <location>
        <begin position="10"/>
        <end position="78"/>
    </location>
</feature>
<keyword evidence="3 7" id="KW-0238">DNA-binding</keyword>
<accession>A0A840A3R2</accession>
<evidence type="ECO:0000259" key="6">
    <source>
        <dbReference type="PROSITE" id="PS50937"/>
    </source>
</evidence>
<keyword evidence="4" id="KW-0804">Transcription</keyword>
<sequence length="132" mass="14944">MMQPPSHAHSIPLGEVMRRLDLTARAIRYYEELGLVQAGRDQLNRRRYDEDALARLGAIAEFRRAGLSLDDIAAILSRQDAGGDRSAHIDYAVSRLSERLKVLEQERREAEAALSALLVHRQTAPWPQEMRA</sequence>
<name>A0A840A3R2_9CAUL</name>
<evidence type="ECO:0000313" key="7">
    <source>
        <dbReference type="EMBL" id="MBB3892121.1"/>
    </source>
</evidence>
<dbReference type="CDD" id="cd00592">
    <property type="entry name" value="HTH_MerR-like"/>
    <property type="match status" value="1"/>
</dbReference>
<gene>
    <name evidence="7" type="ORF">GGQ61_002854</name>
</gene>
<evidence type="ECO:0000256" key="4">
    <source>
        <dbReference type="ARBA" id="ARBA00023163"/>
    </source>
</evidence>
<evidence type="ECO:0000256" key="5">
    <source>
        <dbReference type="SAM" id="Coils"/>
    </source>
</evidence>
<reference evidence="7 8" key="1">
    <citation type="submission" date="2020-08" db="EMBL/GenBank/DDBJ databases">
        <title>Genomic Encyclopedia of Type Strains, Phase IV (KMG-IV): sequencing the most valuable type-strain genomes for metagenomic binning, comparative biology and taxonomic classification.</title>
        <authorList>
            <person name="Goeker M."/>
        </authorList>
    </citation>
    <scope>NUCLEOTIDE SEQUENCE [LARGE SCALE GENOMIC DNA]</scope>
    <source>
        <strain evidence="7 8">DSM 21793</strain>
    </source>
</reference>